<dbReference type="CDD" id="cd03124">
    <property type="entry name" value="alpha_CA_prokaryotic_like"/>
    <property type="match status" value="1"/>
</dbReference>
<dbReference type="GO" id="GO:0004089">
    <property type="term" value="F:carbonate dehydratase activity"/>
    <property type="evidence" value="ECO:0007669"/>
    <property type="project" value="UniProtKB-EC"/>
</dbReference>
<keyword evidence="4" id="KW-0862">Zinc</keyword>
<dbReference type="InterPro" id="IPR036398">
    <property type="entry name" value="CA_dom_sf"/>
</dbReference>
<sequence length="292" mass="33378">MQVIEKIRRCEFTKLKKYLIYPFLVVSLIFVLGACSDQTKETTIPEKEVTETKENNAAKSDDTPTAQWSYEGDTGPEHWGELEPSFSACIQGNEQSPINIESSQVKTSKKLENIEIQYKPTPFSIINNGYTVLANAETPSNSIVVEGNEYKLVQFHFHTPSEHQFNGQHFDMELHLVHQDANGKLAVLGVMIEEGKENEKLASVWDVLPKDETEKDIFIKEPVDLQALLPSDQRSFHYNGSLTTPPCTEEVKWIVFEKPIEMSKEQIQAFQQIFPDNHRPVLNLNKREIIKN</sequence>
<evidence type="ECO:0000256" key="2">
    <source>
        <dbReference type="ARBA" id="ARBA00012925"/>
    </source>
</evidence>
<dbReference type="Pfam" id="PF00194">
    <property type="entry name" value="Carb_anhydrase"/>
    <property type="match status" value="1"/>
</dbReference>
<keyword evidence="5" id="KW-0456">Lyase</keyword>
<keyword evidence="8" id="KW-0472">Membrane</keyword>
<dbReference type="PANTHER" id="PTHR18952">
    <property type="entry name" value="CARBONIC ANHYDRASE"/>
    <property type="match status" value="1"/>
</dbReference>
<feature type="compositionally biased region" description="Basic and acidic residues" evidence="7">
    <location>
        <begin position="41"/>
        <end position="62"/>
    </location>
</feature>
<evidence type="ECO:0000256" key="8">
    <source>
        <dbReference type="SAM" id="Phobius"/>
    </source>
</evidence>
<name>A0A942UQ57_9BACI</name>
<comment type="similarity">
    <text evidence="1">Belongs to the alpha-carbonic anhydrase family.</text>
</comment>
<comment type="catalytic activity">
    <reaction evidence="6">
        <text>hydrogencarbonate + H(+) = CO2 + H2O</text>
        <dbReference type="Rhea" id="RHEA:10748"/>
        <dbReference type="ChEBI" id="CHEBI:15377"/>
        <dbReference type="ChEBI" id="CHEBI:15378"/>
        <dbReference type="ChEBI" id="CHEBI:16526"/>
        <dbReference type="ChEBI" id="CHEBI:17544"/>
        <dbReference type="EC" id="4.2.1.1"/>
    </reaction>
</comment>
<evidence type="ECO:0000256" key="5">
    <source>
        <dbReference type="ARBA" id="ARBA00023239"/>
    </source>
</evidence>
<keyword evidence="11" id="KW-1185">Reference proteome</keyword>
<evidence type="ECO:0000256" key="7">
    <source>
        <dbReference type="SAM" id="MobiDB-lite"/>
    </source>
</evidence>
<reference evidence="10 11" key="1">
    <citation type="submission" date="2021-05" db="EMBL/GenBank/DDBJ databases">
        <title>Novel Bacillus species.</title>
        <authorList>
            <person name="Liu G."/>
        </authorList>
    </citation>
    <scope>NUCLEOTIDE SEQUENCE [LARGE SCALE GENOMIC DNA]</scope>
    <source>
        <strain evidence="10 11">FJAT-49682</strain>
    </source>
</reference>
<dbReference type="EC" id="4.2.1.1" evidence="2"/>
<dbReference type="InterPro" id="IPR041891">
    <property type="entry name" value="Alpha_CA_prokaryot-like"/>
</dbReference>
<keyword evidence="8" id="KW-0812">Transmembrane</keyword>
<evidence type="ECO:0000259" key="9">
    <source>
        <dbReference type="PROSITE" id="PS51144"/>
    </source>
</evidence>
<dbReference type="PANTHER" id="PTHR18952:SF265">
    <property type="entry name" value="CARBONIC ANHYDRASE"/>
    <property type="match status" value="1"/>
</dbReference>
<keyword evidence="3" id="KW-0479">Metal-binding</keyword>
<dbReference type="InterPro" id="IPR023561">
    <property type="entry name" value="Carbonic_anhydrase_a-class"/>
</dbReference>
<evidence type="ECO:0000256" key="4">
    <source>
        <dbReference type="ARBA" id="ARBA00022833"/>
    </source>
</evidence>
<dbReference type="EMBL" id="JAGYPN010000005">
    <property type="protein sequence ID" value="MBS4224810.1"/>
    <property type="molecule type" value="Genomic_DNA"/>
</dbReference>
<dbReference type="SUPFAM" id="SSF51069">
    <property type="entry name" value="Carbonic anhydrase"/>
    <property type="match status" value="1"/>
</dbReference>
<evidence type="ECO:0000256" key="1">
    <source>
        <dbReference type="ARBA" id="ARBA00010718"/>
    </source>
</evidence>
<accession>A0A942UQ57</accession>
<dbReference type="Proteomes" id="UP000676456">
    <property type="component" value="Unassembled WGS sequence"/>
</dbReference>
<dbReference type="PROSITE" id="PS51144">
    <property type="entry name" value="ALPHA_CA_2"/>
    <property type="match status" value="1"/>
</dbReference>
<feature type="transmembrane region" description="Helical" evidence="8">
    <location>
        <begin position="18"/>
        <end position="34"/>
    </location>
</feature>
<evidence type="ECO:0000313" key="10">
    <source>
        <dbReference type="EMBL" id="MBS4224810.1"/>
    </source>
</evidence>
<dbReference type="SMART" id="SM01057">
    <property type="entry name" value="Carb_anhydrase"/>
    <property type="match status" value="1"/>
</dbReference>
<evidence type="ECO:0000313" key="11">
    <source>
        <dbReference type="Proteomes" id="UP000676456"/>
    </source>
</evidence>
<comment type="caution">
    <text evidence="10">The sequence shown here is derived from an EMBL/GenBank/DDBJ whole genome shotgun (WGS) entry which is preliminary data.</text>
</comment>
<dbReference type="PROSITE" id="PS51257">
    <property type="entry name" value="PROKAR_LIPOPROTEIN"/>
    <property type="match status" value="1"/>
</dbReference>
<protein>
    <recommendedName>
        <fullName evidence="2">carbonic anhydrase</fullName>
        <ecNumber evidence="2">4.2.1.1</ecNumber>
    </recommendedName>
</protein>
<feature type="region of interest" description="Disordered" evidence="7">
    <location>
        <begin position="41"/>
        <end position="74"/>
    </location>
</feature>
<dbReference type="GO" id="GO:0008270">
    <property type="term" value="F:zinc ion binding"/>
    <property type="evidence" value="ECO:0007669"/>
    <property type="project" value="InterPro"/>
</dbReference>
<evidence type="ECO:0000256" key="6">
    <source>
        <dbReference type="ARBA" id="ARBA00048348"/>
    </source>
</evidence>
<evidence type="ECO:0000256" key="3">
    <source>
        <dbReference type="ARBA" id="ARBA00022723"/>
    </source>
</evidence>
<dbReference type="AlphaFoldDB" id="A0A942UQ57"/>
<proteinExistence type="inferred from homology"/>
<organism evidence="10 11">
    <name type="scientific">Lederbergia citrea</name>
    <dbReference type="NCBI Taxonomy" id="2833581"/>
    <lineage>
        <taxon>Bacteria</taxon>
        <taxon>Bacillati</taxon>
        <taxon>Bacillota</taxon>
        <taxon>Bacilli</taxon>
        <taxon>Bacillales</taxon>
        <taxon>Bacillaceae</taxon>
        <taxon>Lederbergia</taxon>
    </lineage>
</organism>
<dbReference type="InterPro" id="IPR001148">
    <property type="entry name" value="CA_dom"/>
</dbReference>
<feature type="domain" description="Alpha-carbonic anhydrase" evidence="9">
    <location>
        <begin position="66"/>
        <end position="292"/>
    </location>
</feature>
<gene>
    <name evidence="10" type="ORF">KHA91_19115</name>
</gene>
<dbReference type="Gene3D" id="3.10.200.10">
    <property type="entry name" value="Alpha carbonic anhydrase"/>
    <property type="match status" value="1"/>
</dbReference>
<keyword evidence="8" id="KW-1133">Transmembrane helix</keyword>